<dbReference type="GO" id="GO:0006526">
    <property type="term" value="P:L-arginine biosynthetic process"/>
    <property type="evidence" value="ECO:0007669"/>
    <property type="project" value="UniProtKB-UniPathway"/>
</dbReference>
<evidence type="ECO:0000256" key="2">
    <source>
        <dbReference type="ARBA" id="ARBA00004173"/>
    </source>
</evidence>
<gene>
    <name evidence="17" type="ORF">AOQ84DRAFT_314141</name>
</gene>
<dbReference type="PANTHER" id="PTHR23342">
    <property type="entry name" value="N-ACETYLGLUTAMATE SYNTHASE"/>
    <property type="match status" value="1"/>
</dbReference>
<accession>A0A8E2JVJ6</accession>
<evidence type="ECO:0000256" key="14">
    <source>
        <dbReference type="ARBA" id="ARBA00048372"/>
    </source>
</evidence>
<evidence type="ECO:0000259" key="16">
    <source>
        <dbReference type="PROSITE" id="PS51731"/>
    </source>
</evidence>
<evidence type="ECO:0000256" key="13">
    <source>
        <dbReference type="ARBA" id="ARBA00033251"/>
    </source>
</evidence>
<comment type="similarity">
    <text evidence="4">Belongs to the acetyltransferase family.</text>
</comment>
<reference evidence="17 18" key="1">
    <citation type="journal article" date="2016" name="Nat. Commun.">
        <title>Ectomycorrhizal ecology is imprinted in the genome of the dominant symbiotic fungus Cenococcum geophilum.</title>
        <authorList>
            <consortium name="DOE Joint Genome Institute"/>
            <person name="Peter M."/>
            <person name="Kohler A."/>
            <person name="Ohm R.A."/>
            <person name="Kuo A."/>
            <person name="Krutzmann J."/>
            <person name="Morin E."/>
            <person name="Arend M."/>
            <person name="Barry K.W."/>
            <person name="Binder M."/>
            <person name="Choi C."/>
            <person name="Clum A."/>
            <person name="Copeland A."/>
            <person name="Grisel N."/>
            <person name="Haridas S."/>
            <person name="Kipfer T."/>
            <person name="LaButti K."/>
            <person name="Lindquist E."/>
            <person name="Lipzen A."/>
            <person name="Maire R."/>
            <person name="Meier B."/>
            <person name="Mihaltcheva S."/>
            <person name="Molinier V."/>
            <person name="Murat C."/>
            <person name="Poggeler S."/>
            <person name="Quandt C.A."/>
            <person name="Sperisen C."/>
            <person name="Tritt A."/>
            <person name="Tisserant E."/>
            <person name="Crous P.W."/>
            <person name="Henrissat B."/>
            <person name="Nehls U."/>
            <person name="Egli S."/>
            <person name="Spatafora J.W."/>
            <person name="Grigoriev I.V."/>
            <person name="Martin F.M."/>
        </authorList>
    </citation>
    <scope>NUCLEOTIDE SEQUENCE [LARGE SCALE GENOMIC DNA]</scope>
    <source>
        <strain evidence="17 18">CBS 207.34</strain>
    </source>
</reference>
<proteinExistence type="inferred from homology"/>
<dbReference type="GO" id="GO:0004042">
    <property type="term" value="F:L-glutamate N-acetyltransferase activity"/>
    <property type="evidence" value="ECO:0007669"/>
    <property type="project" value="InterPro"/>
</dbReference>
<organism evidence="17 18">
    <name type="scientific">Glonium stellatum</name>
    <dbReference type="NCBI Taxonomy" id="574774"/>
    <lineage>
        <taxon>Eukaryota</taxon>
        <taxon>Fungi</taxon>
        <taxon>Dikarya</taxon>
        <taxon>Ascomycota</taxon>
        <taxon>Pezizomycotina</taxon>
        <taxon>Dothideomycetes</taxon>
        <taxon>Pleosporomycetidae</taxon>
        <taxon>Gloniales</taxon>
        <taxon>Gloniaceae</taxon>
        <taxon>Glonium</taxon>
    </lineage>
</organism>
<evidence type="ECO:0000256" key="3">
    <source>
        <dbReference type="ARBA" id="ARBA00004925"/>
    </source>
</evidence>
<dbReference type="InterPro" id="IPR036393">
    <property type="entry name" value="AceGlu_kinase-like_sf"/>
</dbReference>
<feature type="region of interest" description="Disordered" evidence="15">
    <location>
        <begin position="606"/>
        <end position="653"/>
    </location>
</feature>
<feature type="compositionally biased region" description="Low complexity" evidence="15">
    <location>
        <begin position="614"/>
        <end position="640"/>
    </location>
</feature>
<keyword evidence="11" id="KW-0012">Acyltransferase</keyword>
<name>A0A8E2JVJ6_9PEZI</name>
<dbReference type="PANTHER" id="PTHR23342:SF4">
    <property type="entry name" value="AMINO-ACID ACETYLTRANSFERASE, MITOCHONDRIAL"/>
    <property type="match status" value="1"/>
</dbReference>
<keyword evidence="18" id="KW-1185">Reference proteome</keyword>
<evidence type="ECO:0000256" key="7">
    <source>
        <dbReference type="ARBA" id="ARBA00022605"/>
    </source>
</evidence>
<dbReference type="InterPro" id="IPR011190">
    <property type="entry name" value="GlcNAc_Synth_fun"/>
</dbReference>
<dbReference type="EMBL" id="KV749083">
    <property type="protein sequence ID" value="OCL11270.1"/>
    <property type="molecule type" value="Genomic_DNA"/>
</dbReference>
<dbReference type="AlphaFoldDB" id="A0A8E2JVJ6"/>
<dbReference type="GO" id="GO:0005759">
    <property type="term" value="C:mitochondrial matrix"/>
    <property type="evidence" value="ECO:0007669"/>
    <property type="project" value="TreeGrafter"/>
</dbReference>
<evidence type="ECO:0000256" key="5">
    <source>
        <dbReference type="ARBA" id="ARBA00012697"/>
    </source>
</evidence>
<comment type="function">
    <text evidence="1">N-acetylglutamate synthase involved in arginine biosynthesis.</text>
</comment>
<dbReference type="InterPro" id="IPR006855">
    <property type="entry name" value="Vertebrate-like_GNAT_dom"/>
</dbReference>
<evidence type="ECO:0000256" key="1">
    <source>
        <dbReference type="ARBA" id="ARBA00002294"/>
    </source>
</evidence>
<dbReference type="Proteomes" id="UP000250140">
    <property type="component" value="Unassembled WGS sequence"/>
</dbReference>
<dbReference type="Pfam" id="PF04768">
    <property type="entry name" value="NAT"/>
    <property type="match status" value="1"/>
</dbReference>
<evidence type="ECO:0000256" key="11">
    <source>
        <dbReference type="ARBA" id="ARBA00023315"/>
    </source>
</evidence>
<dbReference type="EC" id="2.3.1.1" evidence="5"/>
<sequence length="686" mass="75329">MIICRKARSRGFGATSALPSSRPDSFTQHYCSLRCSRFSSTIAVKHNGDDLPPKAKPGAKERFADREFLLDFLKGSPIKRDAKSYIQHYSLSKKSDPVVTPKIDLAVSELVGQANYNNWRLVKTGVNLGNLYTPAKAIEESPVFTQQPLPDQFFTENAETVHIALVKLRQPQILDDDTLQGIALTLSQLVRLGLNIALVVDCDEDEVPEVPEKFTRSWERDVFKQADRIIAALNEHSKPGAVRIENAFGYSEIKNEAPTTVHVRSGVEVKNKNLLMPLLEAGIIPVIPPVAHTTDLQTKVRAHPDELILALTRELAGITAQKVQEDSPEEIVETLTKKVKSIQEKPILDRIIILDPLGGIPSEERLDKAHVFLNLEQEYSDVKEELLQSSSPTLPKEDRYSILGNSNPFSKVVEQDIKSLNTSIKTQTAKPKLSRHIKNLDIVQRTLKLLPPSSSALIITPFSAAISSQPPSPASPTASVRTRRQKNPLIHNLLTDKPMISSSLPHSRLSAPETETTPNHPTFIKKGIPVTFIPDPRTHPWVPPSPDAPSIDLQTDPRIDLPRLIDLIEDSFQRKLDVPHYLARIQGRVAGVIIAGEYEGGAICTWEDAPSPSPQSSPSSSSSTTPSPSTPTPTTLSTSAPPSPTTHQPPVPYLDKFAVRTRSQGSGGVADIVFKALVRSCFPAGV</sequence>
<dbReference type="OrthoDB" id="5585968at2759"/>
<dbReference type="Gene3D" id="3.40.1160.10">
    <property type="entry name" value="Acetylglutamate kinase-like"/>
    <property type="match status" value="1"/>
</dbReference>
<evidence type="ECO:0000256" key="15">
    <source>
        <dbReference type="SAM" id="MobiDB-lite"/>
    </source>
</evidence>
<feature type="compositionally biased region" description="Pro residues" evidence="15">
    <location>
        <begin position="641"/>
        <end position="652"/>
    </location>
</feature>
<keyword evidence="7" id="KW-0028">Amino-acid biosynthesis</keyword>
<comment type="pathway">
    <text evidence="3">Amino-acid biosynthesis; L-arginine biosynthesis; N(2)-acetyl-L-ornithine from L-glutamate: step 1/4.</text>
</comment>
<evidence type="ECO:0000256" key="12">
    <source>
        <dbReference type="ARBA" id="ARBA00030346"/>
    </source>
</evidence>
<evidence type="ECO:0000256" key="4">
    <source>
        <dbReference type="ARBA" id="ARBA00008694"/>
    </source>
</evidence>
<feature type="region of interest" description="Disordered" evidence="15">
    <location>
        <begin position="499"/>
        <end position="525"/>
    </location>
</feature>
<evidence type="ECO:0000313" key="18">
    <source>
        <dbReference type="Proteomes" id="UP000250140"/>
    </source>
</evidence>
<feature type="non-terminal residue" evidence="17">
    <location>
        <position position="1"/>
    </location>
</feature>
<dbReference type="UniPathway" id="UPA00068">
    <property type="reaction ID" value="UER00106"/>
</dbReference>
<keyword evidence="10" id="KW-0496">Mitochondrion</keyword>
<keyword evidence="9" id="KW-0809">Transit peptide</keyword>
<dbReference type="Gene3D" id="3.40.630.30">
    <property type="match status" value="1"/>
</dbReference>
<evidence type="ECO:0000256" key="8">
    <source>
        <dbReference type="ARBA" id="ARBA00022679"/>
    </source>
</evidence>
<evidence type="ECO:0000256" key="10">
    <source>
        <dbReference type="ARBA" id="ARBA00023128"/>
    </source>
</evidence>
<feature type="domain" description="N-acetyltransferase" evidence="16">
    <location>
        <begin position="548"/>
        <end position="686"/>
    </location>
</feature>
<evidence type="ECO:0000313" key="17">
    <source>
        <dbReference type="EMBL" id="OCL11270.1"/>
    </source>
</evidence>
<dbReference type="GO" id="GO:0006592">
    <property type="term" value="P:ornithine biosynthetic process"/>
    <property type="evidence" value="ECO:0007669"/>
    <property type="project" value="TreeGrafter"/>
</dbReference>
<dbReference type="PIRSF" id="PIRSF007892">
    <property type="entry name" value="NAGS_fungal"/>
    <property type="match status" value="1"/>
</dbReference>
<evidence type="ECO:0000256" key="9">
    <source>
        <dbReference type="ARBA" id="ARBA00022946"/>
    </source>
</evidence>
<dbReference type="PROSITE" id="PS51731">
    <property type="entry name" value="GNAT_NAGS"/>
    <property type="match status" value="1"/>
</dbReference>
<comment type="subcellular location">
    <subcellularLocation>
        <location evidence="2">Mitochondrion</location>
    </subcellularLocation>
</comment>
<protein>
    <recommendedName>
        <fullName evidence="6">Amino-acid acetyltransferase, mitochondrial</fullName>
        <ecNumber evidence="5">2.3.1.1</ecNumber>
    </recommendedName>
    <alternativeName>
        <fullName evidence="12">Glutamate N-acetyltransferase</fullName>
    </alternativeName>
    <alternativeName>
        <fullName evidence="13">N-acetylglutamate synthase</fullName>
    </alternativeName>
</protein>
<keyword evidence="8" id="KW-0808">Transferase</keyword>
<comment type="catalytic activity">
    <reaction evidence="14">
        <text>L-glutamate + acetyl-CoA = N-acetyl-L-glutamate + CoA + H(+)</text>
        <dbReference type="Rhea" id="RHEA:24292"/>
        <dbReference type="ChEBI" id="CHEBI:15378"/>
        <dbReference type="ChEBI" id="CHEBI:29985"/>
        <dbReference type="ChEBI" id="CHEBI:44337"/>
        <dbReference type="ChEBI" id="CHEBI:57287"/>
        <dbReference type="ChEBI" id="CHEBI:57288"/>
        <dbReference type="EC" id="2.3.1.1"/>
    </reaction>
</comment>
<evidence type="ECO:0000256" key="6">
    <source>
        <dbReference type="ARBA" id="ARBA00018802"/>
    </source>
</evidence>